<comment type="caution">
    <text evidence="2">The sequence shown here is derived from an EMBL/GenBank/DDBJ whole genome shotgun (WGS) entry which is preliminary data.</text>
</comment>
<dbReference type="Proteomes" id="UP000032142">
    <property type="component" value="Unassembled WGS sequence"/>
</dbReference>
<evidence type="ECO:0000256" key="1">
    <source>
        <dbReference type="SAM" id="MobiDB-lite"/>
    </source>
</evidence>
<dbReference type="AlphaFoldDB" id="A0A0B0MV35"/>
<name>A0A0B0MV35_GOSAR</name>
<dbReference type="EMBL" id="JRRC01407883">
    <property type="protein sequence ID" value="KHG04232.1"/>
    <property type="molecule type" value="Genomic_DNA"/>
</dbReference>
<gene>
    <name evidence="2" type="ORF">F383_29044</name>
</gene>
<evidence type="ECO:0000313" key="2">
    <source>
        <dbReference type="EMBL" id="KHG04232.1"/>
    </source>
</evidence>
<sequence length="22" mass="2412">MNTLIQPKHTSLVPSTSLDNSK</sequence>
<keyword evidence="3" id="KW-1185">Reference proteome</keyword>
<proteinExistence type="predicted"/>
<feature type="region of interest" description="Disordered" evidence="1">
    <location>
        <begin position="1"/>
        <end position="22"/>
    </location>
</feature>
<accession>A0A0B0MV35</accession>
<reference evidence="3" key="1">
    <citation type="submission" date="2014-09" db="EMBL/GenBank/DDBJ databases">
        <authorList>
            <person name="Mudge J."/>
            <person name="Ramaraj T."/>
            <person name="Lindquist I.E."/>
            <person name="Bharti A.K."/>
            <person name="Sundararajan A."/>
            <person name="Cameron C.T."/>
            <person name="Woodward J.E."/>
            <person name="May G.D."/>
            <person name="Brubaker C."/>
            <person name="Broadhvest J."/>
            <person name="Wilkins T.A."/>
        </authorList>
    </citation>
    <scope>NUCLEOTIDE SEQUENCE</scope>
    <source>
        <strain evidence="3">cv. AKA8401</strain>
    </source>
</reference>
<protein>
    <submittedName>
        <fullName evidence="2">Uncharacterized protein</fullName>
    </submittedName>
</protein>
<organism evidence="2 3">
    <name type="scientific">Gossypium arboreum</name>
    <name type="common">Tree cotton</name>
    <name type="synonym">Gossypium nanking</name>
    <dbReference type="NCBI Taxonomy" id="29729"/>
    <lineage>
        <taxon>Eukaryota</taxon>
        <taxon>Viridiplantae</taxon>
        <taxon>Streptophyta</taxon>
        <taxon>Embryophyta</taxon>
        <taxon>Tracheophyta</taxon>
        <taxon>Spermatophyta</taxon>
        <taxon>Magnoliopsida</taxon>
        <taxon>eudicotyledons</taxon>
        <taxon>Gunneridae</taxon>
        <taxon>Pentapetalae</taxon>
        <taxon>rosids</taxon>
        <taxon>malvids</taxon>
        <taxon>Malvales</taxon>
        <taxon>Malvaceae</taxon>
        <taxon>Malvoideae</taxon>
        <taxon>Gossypium</taxon>
    </lineage>
</organism>
<evidence type="ECO:0000313" key="3">
    <source>
        <dbReference type="Proteomes" id="UP000032142"/>
    </source>
</evidence>